<gene>
    <name evidence="6" type="ORF">So717_20350</name>
</gene>
<evidence type="ECO:0008006" key="8">
    <source>
        <dbReference type="Google" id="ProtNLM"/>
    </source>
</evidence>
<feature type="transmembrane region" description="Helical" evidence="4">
    <location>
        <begin position="443"/>
        <end position="462"/>
    </location>
</feature>
<dbReference type="InterPro" id="IPR022472">
    <property type="entry name" value="VPLPA-CTERM"/>
</dbReference>
<keyword evidence="2" id="KW-0442">Lipid degradation</keyword>
<dbReference type="PANTHER" id="PTHR10272:SF0">
    <property type="entry name" value="PLATELET-ACTIVATING FACTOR ACETYLHYDROLASE"/>
    <property type="match status" value="1"/>
</dbReference>
<name>A0A640VRH4_9RHOB</name>
<evidence type="ECO:0000256" key="5">
    <source>
        <dbReference type="SAM" id="SignalP"/>
    </source>
</evidence>
<dbReference type="SUPFAM" id="SSF53474">
    <property type="entry name" value="alpha/beta-Hydrolases"/>
    <property type="match status" value="1"/>
</dbReference>
<evidence type="ECO:0000256" key="4">
    <source>
        <dbReference type="SAM" id="Phobius"/>
    </source>
</evidence>
<dbReference type="Proteomes" id="UP000436522">
    <property type="component" value="Unassembled WGS sequence"/>
</dbReference>
<dbReference type="PANTHER" id="PTHR10272">
    <property type="entry name" value="PLATELET-ACTIVATING FACTOR ACETYLHYDROLASE"/>
    <property type="match status" value="1"/>
</dbReference>
<dbReference type="AlphaFoldDB" id="A0A640VRH4"/>
<evidence type="ECO:0000256" key="1">
    <source>
        <dbReference type="ARBA" id="ARBA00022801"/>
    </source>
</evidence>
<keyword evidence="3" id="KW-0443">Lipid metabolism</keyword>
<comment type="caution">
    <text evidence="6">The sequence shown here is derived from an EMBL/GenBank/DDBJ whole genome shotgun (WGS) entry which is preliminary data.</text>
</comment>
<reference evidence="6 7" key="1">
    <citation type="submission" date="2019-12" db="EMBL/GenBank/DDBJ databases">
        <title>Roseobacter cerasinus sp. nov., isolated from seawater around aquaculture.</title>
        <authorList>
            <person name="Muramatsu S."/>
            <person name="Takabe Y."/>
            <person name="Mori K."/>
            <person name="Takaichi S."/>
            <person name="Hanada S."/>
        </authorList>
    </citation>
    <scope>NUCLEOTIDE SEQUENCE [LARGE SCALE GENOMIC DNA]</scope>
    <source>
        <strain evidence="6 7">AI77</strain>
    </source>
</reference>
<dbReference type="GO" id="GO:0016042">
    <property type="term" value="P:lipid catabolic process"/>
    <property type="evidence" value="ECO:0007669"/>
    <property type="project" value="UniProtKB-KW"/>
</dbReference>
<evidence type="ECO:0000256" key="2">
    <source>
        <dbReference type="ARBA" id="ARBA00022963"/>
    </source>
</evidence>
<keyword evidence="7" id="KW-1185">Reference proteome</keyword>
<evidence type="ECO:0000256" key="3">
    <source>
        <dbReference type="ARBA" id="ARBA00023098"/>
    </source>
</evidence>
<keyword evidence="4" id="KW-0472">Membrane</keyword>
<proteinExistence type="predicted"/>
<dbReference type="RefSeq" id="WP_159976832.1">
    <property type="nucleotide sequence ID" value="NZ_BLIV01000003.1"/>
</dbReference>
<evidence type="ECO:0000313" key="7">
    <source>
        <dbReference type="Proteomes" id="UP000436522"/>
    </source>
</evidence>
<feature type="signal peptide" evidence="5">
    <location>
        <begin position="1"/>
        <end position="20"/>
    </location>
</feature>
<accession>A0A640VRH4</accession>
<dbReference type="GO" id="GO:0003847">
    <property type="term" value="F:1-alkyl-2-acetylglycerophosphocholine esterase activity"/>
    <property type="evidence" value="ECO:0007669"/>
    <property type="project" value="TreeGrafter"/>
</dbReference>
<dbReference type="OrthoDB" id="9814760at2"/>
<keyword evidence="4" id="KW-0812">Transmembrane</keyword>
<protein>
    <recommendedName>
        <fullName evidence="8">Dienelactone hydrolase</fullName>
    </recommendedName>
</protein>
<dbReference type="InterPro" id="IPR029058">
    <property type="entry name" value="AB_hydrolase_fold"/>
</dbReference>
<keyword evidence="5" id="KW-0732">Signal</keyword>
<dbReference type="EMBL" id="BLIV01000003">
    <property type="protein sequence ID" value="GFE50282.1"/>
    <property type="molecule type" value="Genomic_DNA"/>
</dbReference>
<dbReference type="Gene3D" id="3.40.50.1820">
    <property type="entry name" value="alpha/beta hydrolase"/>
    <property type="match status" value="1"/>
</dbReference>
<keyword evidence="1" id="KW-0378">Hydrolase</keyword>
<feature type="chain" id="PRO_5024789467" description="Dienelactone hydrolase" evidence="5">
    <location>
        <begin position="21"/>
        <end position="471"/>
    </location>
</feature>
<keyword evidence="4" id="KW-1133">Transmembrane helix</keyword>
<sequence length="471" mass="50188">MKHITLTTALVATAAASPLAAQNRIDGQSPDAPELAAYGTLPVGVRQFEFVNPDQIDIVSVAGGAGTPGNPPRYDRPLTVEMWYPAAADATGETKFNTFLRDGTTEVTLEGRAMRDAAPAEGDEAFPLLMLSHGFPGNRFLMSHLAENLASKGYVVASIDHTDSTYRDQSAFGSTLVNRPLDNIFVLNQMAQLNNTAGSGFTGLIDTDNTGLVGYSMGGYGAIVTAGGGVTETSVGYPWGGPNGTLGIHQAGSDTHEALPDARIKTAVAIGPWGMNAGFWDAEGLAGIDIPMLFIAGSEDATSLYENGVRAIWEGATSVDRALLTFDGGGHNTVAPIPAPEESFYYNDRLRFNVSEHYTDEVWDTVFMNNVGQHFLTAWMDRELKGDVDKGAYLNLLARGGDGTWSVNDDGTLRDDHTYWKGFAEGTADGLRYEVLQAAPAPVPLPASVWMMAFGLAGLSVLKRRARRAAA</sequence>
<dbReference type="Pfam" id="PF03403">
    <property type="entry name" value="PAF-AH_p_II"/>
    <property type="match status" value="1"/>
</dbReference>
<evidence type="ECO:0000313" key="6">
    <source>
        <dbReference type="EMBL" id="GFE50282.1"/>
    </source>
</evidence>
<organism evidence="6 7">
    <name type="scientific">Roseobacter cerasinus</name>
    <dbReference type="NCBI Taxonomy" id="2602289"/>
    <lineage>
        <taxon>Bacteria</taxon>
        <taxon>Pseudomonadati</taxon>
        <taxon>Pseudomonadota</taxon>
        <taxon>Alphaproteobacteria</taxon>
        <taxon>Rhodobacterales</taxon>
        <taxon>Roseobacteraceae</taxon>
        <taxon>Roseobacter</taxon>
    </lineage>
</organism>
<dbReference type="NCBIfam" id="TIGR03370">
    <property type="entry name" value="VPLPA-CTERM"/>
    <property type="match status" value="1"/>
</dbReference>